<dbReference type="InterPro" id="IPR005632">
    <property type="entry name" value="Chaperone_Skp"/>
</dbReference>
<dbReference type="SUPFAM" id="SSF111384">
    <property type="entry name" value="OmpH-like"/>
    <property type="match status" value="1"/>
</dbReference>
<evidence type="ECO:0000313" key="5">
    <source>
        <dbReference type="EMBL" id="RBO85053.1"/>
    </source>
</evidence>
<dbReference type="Proteomes" id="UP000252086">
    <property type="component" value="Unassembled WGS sequence"/>
</dbReference>
<dbReference type="PANTHER" id="PTHR35089">
    <property type="entry name" value="CHAPERONE PROTEIN SKP"/>
    <property type="match status" value="1"/>
</dbReference>
<feature type="signal peptide" evidence="4">
    <location>
        <begin position="1"/>
        <end position="19"/>
    </location>
</feature>
<comment type="similarity">
    <text evidence="1">Belongs to the Skp family.</text>
</comment>
<evidence type="ECO:0000256" key="4">
    <source>
        <dbReference type="SAM" id="SignalP"/>
    </source>
</evidence>
<proteinExistence type="inferred from homology"/>
<reference evidence="5 6" key="1">
    <citation type="submission" date="2018-06" db="EMBL/GenBank/DDBJ databases">
        <title>Genomic Encyclopedia of Type Strains, Phase III (KMG-III): the genomes of soil and plant-associated and newly described type strains.</title>
        <authorList>
            <person name="Whitman W."/>
        </authorList>
    </citation>
    <scope>NUCLEOTIDE SEQUENCE [LARGE SCALE GENOMIC DNA]</scope>
    <source>
        <strain evidence="5 6">CECT 7732</strain>
    </source>
</reference>
<dbReference type="GO" id="GO:0005829">
    <property type="term" value="C:cytosol"/>
    <property type="evidence" value="ECO:0007669"/>
    <property type="project" value="TreeGrafter"/>
</dbReference>
<keyword evidence="6" id="KW-1185">Reference proteome</keyword>
<dbReference type="OrthoDB" id="6107787at2"/>
<dbReference type="EMBL" id="QNRF01000002">
    <property type="protein sequence ID" value="RBO85053.1"/>
    <property type="molecule type" value="Genomic_DNA"/>
</dbReference>
<dbReference type="PANTHER" id="PTHR35089:SF1">
    <property type="entry name" value="CHAPERONE PROTEIN SKP"/>
    <property type="match status" value="1"/>
</dbReference>
<dbReference type="Gene3D" id="3.30.910.20">
    <property type="entry name" value="Skp domain"/>
    <property type="match status" value="1"/>
</dbReference>
<feature type="coiled-coil region" evidence="3">
    <location>
        <begin position="48"/>
        <end position="112"/>
    </location>
</feature>
<dbReference type="SMART" id="SM00935">
    <property type="entry name" value="OmpH"/>
    <property type="match status" value="1"/>
</dbReference>
<comment type="caution">
    <text evidence="5">The sequence shown here is derived from an EMBL/GenBank/DDBJ whole genome shotgun (WGS) entry which is preliminary data.</text>
</comment>
<keyword evidence="3" id="KW-0175">Coiled coil</keyword>
<evidence type="ECO:0000256" key="1">
    <source>
        <dbReference type="ARBA" id="ARBA00009091"/>
    </source>
</evidence>
<dbReference type="InterPro" id="IPR024930">
    <property type="entry name" value="Skp_dom_sf"/>
</dbReference>
<dbReference type="RefSeq" id="WP_113873663.1">
    <property type="nucleotide sequence ID" value="NZ_QNRF01000002.1"/>
</dbReference>
<organism evidence="5 6">
    <name type="scientific">Marinomonas aquiplantarum</name>
    <dbReference type="NCBI Taxonomy" id="491951"/>
    <lineage>
        <taxon>Bacteria</taxon>
        <taxon>Pseudomonadati</taxon>
        <taxon>Pseudomonadota</taxon>
        <taxon>Gammaproteobacteria</taxon>
        <taxon>Oceanospirillales</taxon>
        <taxon>Oceanospirillaceae</taxon>
        <taxon>Marinomonas</taxon>
    </lineage>
</organism>
<dbReference type="Pfam" id="PF03938">
    <property type="entry name" value="OmpH"/>
    <property type="match status" value="1"/>
</dbReference>
<gene>
    <name evidence="5" type="ORF">DFP76_102455</name>
</gene>
<name>A0A366D4T2_9GAMM</name>
<evidence type="ECO:0000256" key="3">
    <source>
        <dbReference type="SAM" id="Coils"/>
    </source>
</evidence>
<dbReference type="GO" id="GO:0050821">
    <property type="term" value="P:protein stabilization"/>
    <property type="evidence" value="ECO:0007669"/>
    <property type="project" value="TreeGrafter"/>
</dbReference>
<protein>
    <submittedName>
        <fullName evidence="5">Periplasmic chaperone for outer membrane proteins Skp</fullName>
    </submittedName>
</protein>
<keyword evidence="2 4" id="KW-0732">Signal</keyword>
<sequence length="164" mass="18751">MKRMILALCTLMLMSNVQATEMAVVDFRAALLQSNIGQEAAKEPKQKVAQMEARLQQEQTALKEADEQLKREELTLAPEEFNKRRSDLVKRQNGIRQMAAQMQQQAKLLEQKLIEDLTPKGEAALKSIIDERKLDLVLNRQLSLYANSESDITNELVERINKDN</sequence>
<feature type="chain" id="PRO_5016671229" evidence="4">
    <location>
        <begin position="20"/>
        <end position="164"/>
    </location>
</feature>
<dbReference type="AlphaFoldDB" id="A0A366D4T2"/>
<evidence type="ECO:0000313" key="6">
    <source>
        <dbReference type="Proteomes" id="UP000252086"/>
    </source>
</evidence>
<dbReference type="GO" id="GO:0051082">
    <property type="term" value="F:unfolded protein binding"/>
    <property type="evidence" value="ECO:0007669"/>
    <property type="project" value="InterPro"/>
</dbReference>
<evidence type="ECO:0000256" key="2">
    <source>
        <dbReference type="ARBA" id="ARBA00022729"/>
    </source>
</evidence>
<accession>A0A366D4T2</accession>